<dbReference type="SMART" id="SM00448">
    <property type="entry name" value="REC"/>
    <property type="match status" value="1"/>
</dbReference>
<dbReference type="AlphaFoldDB" id="X1QIL0"/>
<reference evidence="2" key="1">
    <citation type="journal article" date="2014" name="Front. Microbiol.">
        <title>High frequency of phylogenetically diverse reductive dehalogenase-homologous genes in deep subseafloor sedimentary metagenomes.</title>
        <authorList>
            <person name="Kawai M."/>
            <person name="Futagami T."/>
            <person name="Toyoda A."/>
            <person name="Takaki Y."/>
            <person name="Nishi S."/>
            <person name="Hori S."/>
            <person name="Arai W."/>
            <person name="Tsubouchi T."/>
            <person name="Morono Y."/>
            <person name="Uchiyama I."/>
            <person name="Ito T."/>
            <person name="Fujiyama A."/>
            <person name="Inagaki F."/>
            <person name="Takami H."/>
        </authorList>
    </citation>
    <scope>NUCLEOTIDE SEQUENCE</scope>
    <source>
        <strain evidence="2">Expedition CK06-06</strain>
    </source>
</reference>
<dbReference type="InterPro" id="IPR058245">
    <property type="entry name" value="NreC/VraR/RcsB-like_REC"/>
</dbReference>
<feature type="domain" description="Response regulatory" evidence="1">
    <location>
        <begin position="6"/>
        <end position="108"/>
    </location>
</feature>
<dbReference type="PANTHER" id="PTHR43228">
    <property type="entry name" value="TWO-COMPONENT RESPONSE REGULATOR"/>
    <property type="match status" value="1"/>
</dbReference>
<name>X1QIL0_9ZZZZ</name>
<dbReference type="InterPro" id="IPR052048">
    <property type="entry name" value="ST_Response_Regulator"/>
</dbReference>
<dbReference type="PROSITE" id="PS50110">
    <property type="entry name" value="RESPONSE_REGULATORY"/>
    <property type="match status" value="1"/>
</dbReference>
<dbReference type="InterPro" id="IPR001789">
    <property type="entry name" value="Sig_transdc_resp-reg_receiver"/>
</dbReference>
<sequence>MKKDIRILLVDDHQVVREGLQHMLEQEEDMEIVGQSTNGEEALSQVEMLSPNIVLMDIKMPGMNGIELTRQLKEKKLSCNIIMLTLYDEYLTQAIEAGAVGYLLKDTK</sequence>
<evidence type="ECO:0000259" key="1">
    <source>
        <dbReference type="PROSITE" id="PS50110"/>
    </source>
</evidence>
<dbReference type="SUPFAM" id="SSF52172">
    <property type="entry name" value="CheY-like"/>
    <property type="match status" value="1"/>
</dbReference>
<evidence type="ECO:0000313" key="2">
    <source>
        <dbReference type="EMBL" id="GAI50855.1"/>
    </source>
</evidence>
<feature type="non-terminal residue" evidence="2">
    <location>
        <position position="108"/>
    </location>
</feature>
<dbReference type="EMBL" id="BARV01033492">
    <property type="protein sequence ID" value="GAI50855.1"/>
    <property type="molecule type" value="Genomic_DNA"/>
</dbReference>
<comment type="caution">
    <text evidence="2">The sequence shown here is derived from an EMBL/GenBank/DDBJ whole genome shotgun (WGS) entry which is preliminary data.</text>
</comment>
<dbReference type="CDD" id="cd17535">
    <property type="entry name" value="REC_NarL-like"/>
    <property type="match status" value="1"/>
</dbReference>
<dbReference type="Pfam" id="PF00072">
    <property type="entry name" value="Response_reg"/>
    <property type="match status" value="1"/>
</dbReference>
<dbReference type="GO" id="GO:0000160">
    <property type="term" value="P:phosphorelay signal transduction system"/>
    <property type="evidence" value="ECO:0007669"/>
    <property type="project" value="InterPro"/>
</dbReference>
<dbReference type="PANTHER" id="PTHR43228:SF6">
    <property type="entry name" value="RESPONSE REGULATOR RECEIVER"/>
    <property type="match status" value="1"/>
</dbReference>
<dbReference type="Gene3D" id="3.40.50.2300">
    <property type="match status" value="1"/>
</dbReference>
<proteinExistence type="predicted"/>
<gene>
    <name evidence="2" type="ORF">S06H3_52638</name>
</gene>
<dbReference type="InterPro" id="IPR011006">
    <property type="entry name" value="CheY-like_superfamily"/>
</dbReference>
<accession>X1QIL0</accession>
<organism evidence="2">
    <name type="scientific">marine sediment metagenome</name>
    <dbReference type="NCBI Taxonomy" id="412755"/>
    <lineage>
        <taxon>unclassified sequences</taxon>
        <taxon>metagenomes</taxon>
        <taxon>ecological metagenomes</taxon>
    </lineage>
</organism>
<protein>
    <recommendedName>
        <fullName evidence="1">Response regulatory domain-containing protein</fullName>
    </recommendedName>
</protein>